<keyword evidence="2" id="KW-1185">Reference proteome</keyword>
<dbReference type="OrthoDB" id="770182at2"/>
<proteinExistence type="predicted"/>
<gene>
    <name evidence="1" type="ORF">FPZ43_16945</name>
</gene>
<name>A0A563U2E5_9SPHI</name>
<dbReference type="AlphaFoldDB" id="A0A563U2E5"/>
<dbReference type="EMBL" id="VOEJ01000009">
    <property type="protein sequence ID" value="TWR25159.1"/>
    <property type="molecule type" value="Genomic_DNA"/>
</dbReference>
<evidence type="ECO:0000313" key="1">
    <source>
        <dbReference type="EMBL" id="TWR25159.1"/>
    </source>
</evidence>
<comment type="caution">
    <text evidence="1">The sequence shown here is derived from an EMBL/GenBank/DDBJ whole genome shotgun (WGS) entry which is preliminary data.</text>
</comment>
<reference evidence="1 2" key="1">
    <citation type="submission" date="2019-07" db="EMBL/GenBank/DDBJ databases">
        <authorList>
            <person name="Kim J."/>
        </authorList>
    </citation>
    <scope>NUCLEOTIDE SEQUENCE [LARGE SCALE GENOMIC DNA]</scope>
    <source>
        <strain evidence="2">dk17</strain>
    </source>
</reference>
<protein>
    <submittedName>
        <fullName evidence="1">Uncharacterized protein</fullName>
    </submittedName>
</protein>
<evidence type="ECO:0000313" key="2">
    <source>
        <dbReference type="Proteomes" id="UP000320042"/>
    </source>
</evidence>
<sequence>MQNRDLPIYAIVELLLRIATERKDVGDYKNHHFDDNGVTVTTTFGRIIFSTELIARQFLVPEQVSYIEIKEAQATFEPML</sequence>
<dbReference type="RefSeq" id="WP_146383130.1">
    <property type="nucleotide sequence ID" value="NZ_VOEJ01000009.1"/>
</dbReference>
<accession>A0A563U2E5</accession>
<dbReference type="Proteomes" id="UP000320042">
    <property type="component" value="Unassembled WGS sequence"/>
</dbReference>
<organism evidence="1 2">
    <name type="scientific">Mucilaginibacter pallidiroseus</name>
    <dbReference type="NCBI Taxonomy" id="2599295"/>
    <lineage>
        <taxon>Bacteria</taxon>
        <taxon>Pseudomonadati</taxon>
        <taxon>Bacteroidota</taxon>
        <taxon>Sphingobacteriia</taxon>
        <taxon>Sphingobacteriales</taxon>
        <taxon>Sphingobacteriaceae</taxon>
        <taxon>Mucilaginibacter</taxon>
    </lineage>
</organism>